<dbReference type="RefSeq" id="WP_320287357.1">
    <property type="nucleotide sequence ID" value="NZ_JAVIIW010000010.1"/>
</dbReference>
<dbReference type="SUPFAM" id="SSF56300">
    <property type="entry name" value="Metallo-dependent phosphatases"/>
    <property type="match status" value="1"/>
</dbReference>
<dbReference type="Pfam" id="PF00149">
    <property type="entry name" value="Metallophos"/>
    <property type="match status" value="1"/>
</dbReference>
<dbReference type="InterPro" id="IPR050884">
    <property type="entry name" value="CNP_phosphodiesterase-III"/>
</dbReference>
<dbReference type="Gene3D" id="3.60.21.10">
    <property type="match status" value="1"/>
</dbReference>
<evidence type="ECO:0000313" key="6">
    <source>
        <dbReference type="EMBL" id="MDX8478992.1"/>
    </source>
</evidence>
<name>A0ABU4XWC4_9HYPH</name>
<dbReference type="PANTHER" id="PTHR42988">
    <property type="entry name" value="PHOSPHOHYDROLASE"/>
    <property type="match status" value="1"/>
</dbReference>
<proteinExistence type="inferred from homology"/>
<dbReference type="InterPro" id="IPR026575">
    <property type="entry name" value="GpdQ/CpdA-like"/>
</dbReference>
<organism evidence="6 7">
    <name type="scientific">Mesorhizobium album</name>
    <dbReference type="NCBI Taxonomy" id="3072314"/>
    <lineage>
        <taxon>Bacteria</taxon>
        <taxon>Pseudomonadati</taxon>
        <taxon>Pseudomonadota</taxon>
        <taxon>Alphaproteobacteria</taxon>
        <taxon>Hyphomicrobiales</taxon>
        <taxon>Phyllobacteriaceae</taxon>
        <taxon>Mesorhizobium</taxon>
    </lineage>
</organism>
<evidence type="ECO:0000313" key="7">
    <source>
        <dbReference type="Proteomes" id="UP001287059"/>
    </source>
</evidence>
<accession>A0ABU4XWC4</accession>
<evidence type="ECO:0000256" key="2">
    <source>
        <dbReference type="ARBA" id="ARBA00022801"/>
    </source>
</evidence>
<keyword evidence="3" id="KW-0408">Iron</keyword>
<comment type="similarity">
    <text evidence="4">Belongs to the cyclic nucleotide phosphodiesterase class-III family.</text>
</comment>
<evidence type="ECO:0000256" key="3">
    <source>
        <dbReference type="ARBA" id="ARBA00023004"/>
    </source>
</evidence>
<evidence type="ECO:0000256" key="4">
    <source>
        <dbReference type="ARBA" id="ARBA00025742"/>
    </source>
</evidence>
<keyword evidence="7" id="KW-1185">Reference proteome</keyword>
<keyword evidence="2" id="KW-0378">Hydrolase</keyword>
<dbReference type="PANTHER" id="PTHR42988:SF2">
    <property type="entry name" value="CYCLIC NUCLEOTIDE PHOSPHODIESTERASE CBUA0032-RELATED"/>
    <property type="match status" value="1"/>
</dbReference>
<protein>
    <submittedName>
        <fullName evidence="6">Phosphodiesterase</fullName>
    </submittedName>
</protein>
<feature type="domain" description="Calcineurin-like phosphoesterase" evidence="5">
    <location>
        <begin position="1"/>
        <end position="194"/>
    </location>
</feature>
<dbReference type="CDD" id="cd07402">
    <property type="entry name" value="MPP_GpdQ"/>
    <property type="match status" value="1"/>
</dbReference>
<reference evidence="6 7" key="1">
    <citation type="submission" date="2023-08" db="EMBL/GenBank/DDBJ databases">
        <title>Implementing the SeqCode for naming new Mesorhizobium species isolated from Vachellia karroo root nodules.</title>
        <authorList>
            <person name="Van Lill M."/>
        </authorList>
    </citation>
    <scope>NUCLEOTIDE SEQUENCE [LARGE SCALE GENOMIC DNA]</scope>
    <source>
        <strain evidence="6 7">VK24D</strain>
    </source>
</reference>
<evidence type="ECO:0000259" key="5">
    <source>
        <dbReference type="Pfam" id="PF00149"/>
    </source>
</evidence>
<dbReference type="InterPro" id="IPR004843">
    <property type="entry name" value="Calcineurin-like_PHP"/>
</dbReference>
<dbReference type="InterPro" id="IPR029052">
    <property type="entry name" value="Metallo-depent_PP-like"/>
</dbReference>
<comment type="caution">
    <text evidence="6">The sequence shown here is derived from an EMBL/GenBank/DDBJ whole genome shotgun (WGS) entry which is preliminary data.</text>
</comment>
<evidence type="ECO:0000256" key="1">
    <source>
        <dbReference type="ARBA" id="ARBA00022723"/>
    </source>
</evidence>
<dbReference type="Proteomes" id="UP001287059">
    <property type="component" value="Unassembled WGS sequence"/>
</dbReference>
<keyword evidence="1" id="KW-0479">Metal-binding</keyword>
<gene>
    <name evidence="6" type="ORF">RFN28_10970</name>
</gene>
<dbReference type="EMBL" id="JAVIIW010000010">
    <property type="protein sequence ID" value="MDX8478992.1"/>
    <property type="molecule type" value="Genomic_DNA"/>
</dbReference>
<sequence>MKIIQVTDVHLGRRGEMRFGANLNERLDRCIDHINARHGDATLCVFTGDLTESGETESYADLKSALGRLSVPYRLLPGNHDRRVNLIAAFPENRTDGNGFVQSVFDTTEGRLVFLDSLAEGRVTGELCDNRLAWLDARLAEAAGKPVYLFLHHPPVELGLTILDPLGLEQPQRLLDVLARHGNVRYIFFGHVHRDIAGTVAGIPFSAQRGLHARFVLDLVGDEVVEQAPPAYSVVLIDGARVVIHSCDFLENWPLWSPATGQRVR</sequence>